<protein>
    <submittedName>
        <fullName evidence="1">Uncharacterized protein</fullName>
    </submittedName>
</protein>
<dbReference type="RefSeq" id="WP_209971725.1">
    <property type="nucleotide sequence ID" value="NZ_JAGGLB010000007.1"/>
</dbReference>
<evidence type="ECO:0000313" key="1">
    <source>
        <dbReference type="EMBL" id="MBP1990970.1"/>
    </source>
</evidence>
<name>A0ABS4IV52_9BACL</name>
<evidence type="ECO:0000313" key="2">
    <source>
        <dbReference type="Proteomes" id="UP001519287"/>
    </source>
</evidence>
<dbReference type="SUPFAM" id="SSF63829">
    <property type="entry name" value="Calcium-dependent phosphotriesterase"/>
    <property type="match status" value="1"/>
</dbReference>
<keyword evidence="2" id="KW-1185">Reference proteome</keyword>
<comment type="caution">
    <text evidence="1">The sequence shown here is derived from an EMBL/GenBank/DDBJ whole genome shotgun (WGS) entry which is preliminary data.</text>
</comment>
<dbReference type="Proteomes" id="UP001519287">
    <property type="component" value="Unassembled WGS sequence"/>
</dbReference>
<accession>A0ABS4IV52</accession>
<reference evidence="1 2" key="1">
    <citation type="submission" date="2021-03" db="EMBL/GenBank/DDBJ databases">
        <title>Genomic Encyclopedia of Type Strains, Phase IV (KMG-IV): sequencing the most valuable type-strain genomes for metagenomic binning, comparative biology and taxonomic classification.</title>
        <authorList>
            <person name="Goeker M."/>
        </authorList>
    </citation>
    <scope>NUCLEOTIDE SEQUENCE [LARGE SCALE GENOMIC DNA]</scope>
    <source>
        <strain evidence="1 2">DSM 26048</strain>
    </source>
</reference>
<sequence>MGYKTKHFSDVSIYNESSFTVNRELMRFGSPGEYQLDCMVEAPNGKIYIGTAYDGLVYEMNPITGEIRNLGSPPVDSTPWIFTMICTRDGEIYGWKRESAIDGNGCKDLHSNRIEPVGKELLEGSTEMKFM</sequence>
<dbReference type="EMBL" id="JAGGLB010000007">
    <property type="protein sequence ID" value="MBP1990970.1"/>
    <property type="molecule type" value="Genomic_DNA"/>
</dbReference>
<proteinExistence type="predicted"/>
<gene>
    <name evidence="1" type="ORF">J2Z66_002577</name>
</gene>
<organism evidence="1 2">
    <name type="scientific">Paenibacillus eucommiae</name>
    <dbReference type="NCBI Taxonomy" id="1355755"/>
    <lineage>
        <taxon>Bacteria</taxon>
        <taxon>Bacillati</taxon>
        <taxon>Bacillota</taxon>
        <taxon>Bacilli</taxon>
        <taxon>Bacillales</taxon>
        <taxon>Paenibacillaceae</taxon>
        <taxon>Paenibacillus</taxon>
    </lineage>
</organism>